<evidence type="ECO:0000256" key="1">
    <source>
        <dbReference type="SAM" id="MobiDB-lite"/>
    </source>
</evidence>
<dbReference type="EMBL" id="JAEAOA010000236">
    <property type="protein sequence ID" value="KAK3578654.1"/>
    <property type="molecule type" value="Genomic_DNA"/>
</dbReference>
<keyword evidence="3" id="KW-1185">Reference proteome</keyword>
<organism evidence="2 3">
    <name type="scientific">Potamilus streckersoni</name>
    <dbReference type="NCBI Taxonomy" id="2493646"/>
    <lineage>
        <taxon>Eukaryota</taxon>
        <taxon>Metazoa</taxon>
        <taxon>Spiralia</taxon>
        <taxon>Lophotrochozoa</taxon>
        <taxon>Mollusca</taxon>
        <taxon>Bivalvia</taxon>
        <taxon>Autobranchia</taxon>
        <taxon>Heteroconchia</taxon>
        <taxon>Palaeoheterodonta</taxon>
        <taxon>Unionida</taxon>
        <taxon>Unionoidea</taxon>
        <taxon>Unionidae</taxon>
        <taxon>Ambleminae</taxon>
        <taxon>Lampsilini</taxon>
        <taxon>Potamilus</taxon>
    </lineage>
</organism>
<name>A0AAE0VI20_9BIVA</name>
<comment type="caution">
    <text evidence="2">The sequence shown here is derived from an EMBL/GenBank/DDBJ whole genome shotgun (WGS) entry which is preliminary data.</text>
</comment>
<reference evidence="2" key="1">
    <citation type="journal article" date="2021" name="Genome Biol. Evol.">
        <title>A High-Quality Reference Genome for a Parasitic Bivalve with Doubly Uniparental Inheritance (Bivalvia: Unionida).</title>
        <authorList>
            <person name="Smith C.H."/>
        </authorList>
    </citation>
    <scope>NUCLEOTIDE SEQUENCE</scope>
    <source>
        <strain evidence="2">CHS0354</strain>
    </source>
</reference>
<reference evidence="2" key="2">
    <citation type="journal article" date="2021" name="Genome Biol. Evol.">
        <title>Developing a high-quality reference genome for a parasitic bivalve with doubly uniparental inheritance (Bivalvia: Unionida).</title>
        <authorList>
            <person name="Smith C.H."/>
        </authorList>
    </citation>
    <scope>NUCLEOTIDE SEQUENCE</scope>
    <source>
        <strain evidence="2">CHS0354</strain>
        <tissue evidence="2">Mantle</tissue>
    </source>
</reference>
<gene>
    <name evidence="2" type="ORF">CHS0354_002956</name>
</gene>
<sequence>MLRNDSDFEGEKKIKLILCKSNSIISTSSDYGPPGIDHGINKDFEMVHANIDQISRYWTIGEDNTGRLHTVIDDTGASRNPSFGLRCCTIMQNMPPENLDEIRPQSNDDTYIHPV</sequence>
<reference evidence="2" key="3">
    <citation type="submission" date="2023-05" db="EMBL/GenBank/DDBJ databases">
        <authorList>
            <person name="Smith C.H."/>
        </authorList>
    </citation>
    <scope>NUCLEOTIDE SEQUENCE</scope>
    <source>
        <strain evidence="2">CHS0354</strain>
        <tissue evidence="2">Mantle</tissue>
    </source>
</reference>
<accession>A0AAE0VI20</accession>
<evidence type="ECO:0000313" key="3">
    <source>
        <dbReference type="Proteomes" id="UP001195483"/>
    </source>
</evidence>
<protein>
    <submittedName>
        <fullName evidence="2">Uncharacterized protein</fullName>
    </submittedName>
</protein>
<evidence type="ECO:0000313" key="2">
    <source>
        <dbReference type="EMBL" id="KAK3578654.1"/>
    </source>
</evidence>
<proteinExistence type="predicted"/>
<dbReference type="AlphaFoldDB" id="A0AAE0VI20"/>
<dbReference type="Proteomes" id="UP001195483">
    <property type="component" value="Unassembled WGS sequence"/>
</dbReference>
<feature type="region of interest" description="Disordered" evidence="1">
    <location>
        <begin position="96"/>
        <end position="115"/>
    </location>
</feature>